<dbReference type="eggNOG" id="ENOG502QQZY">
    <property type="taxonomic scope" value="Eukaryota"/>
</dbReference>
<dbReference type="Proteomes" id="UP000001058">
    <property type="component" value="Unassembled WGS sequence"/>
</dbReference>
<sequence length="464" mass="47836">MHCVRNVSRVCRQAHATPSVATVAPCPVQIKPYVRCAASGSALVVGGGFAGLAAADVLATAGLDVVLVEQGRGLGGRMCTRTVTLGSHGERLTFDHGCQYLTARTPLFGAVLGDLHDRGAVAQWGLGRPVGAAHLAEDGTVDMSTFVADTGKTMWVGNPTNSAVGRALAARVGSQRLAPLTAVRVDELVWNPEKNVWTCRARRAGAINTGGGGGGTDIDAAVANSSGGSGGSHGSGDGDGAESGLVPELVAAAREIRSNVCWALLVALNKKIDVPFDGALLSRPDASGGAMAQYGPIAWVARDSSKPGRPAVAGGAGEAWVVHAAPEWSNLRRDVAPADVAAELLRDFAHLVQTDISPADVIHQEVHRWNNAYPLNPRPPNPPEAITNSSSSSSSSRTRRHSSGTSGGGGGGEVQLQPPPPLAGHFMLRPDIRLGVCGDWCKGPRAANAYMTGWEAATAVLLQL</sequence>
<evidence type="ECO:0008006" key="4">
    <source>
        <dbReference type="Google" id="ProtNLM"/>
    </source>
</evidence>
<feature type="region of interest" description="Disordered" evidence="1">
    <location>
        <begin position="373"/>
        <end position="422"/>
    </location>
</feature>
<dbReference type="Gene3D" id="3.40.50.720">
    <property type="entry name" value="NAD(P)-binding Rossmann-like Domain"/>
    <property type="match status" value="1"/>
</dbReference>
<dbReference type="Gene3D" id="3.50.50.60">
    <property type="entry name" value="FAD/NAD(P)-binding domain"/>
    <property type="match status" value="1"/>
</dbReference>
<organism evidence="3">
    <name type="scientific">Volvox carteri f. nagariensis</name>
    <dbReference type="NCBI Taxonomy" id="3068"/>
    <lineage>
        <taxon>Eukaryota</taxon>
        <taxon>Viridiplantae</taxon>
        <taxon>Chlorophyta</taxon>
        <taxon>core chlorophytes</taxon>
        <taxon>Chlorophyceae</taxon>
        <taxon>CS clade</taxon>
        <taxon>Chlamydomonadales</taxon>
        <taxon>Volvocaceae</taxon>
        <taxon>Volvox</taxon>
    </lineage>
</organism>
<reference evidence="2 3" key="1">
    <citation type="journal article" date="2010" name="Science">
        <title>Genomic analysis of organismal complexity in the multicellular green alga Volvox carteri.</title>
        <authorList>
            <person name="Prochnik S.E."/>
            <person name="Umen J."/>
            <person name="Nedelcu A.M."/>
            <person name="Hallmann A."/>
            <person name="Miller S.M."/>
            <person name="Nishii I."/>
            <person name="Ferris P."/>
            <person name="Kuo A."/>
            <person name="Mitros T."/>
            <person name="Fritz-Laylin L.K."/>
            <person name="Hellsten U."/>
            <person name="Chapman J."/>
            <person name="Simakov O."/>
            <person name="Rensing S.A."/>
            <person name="Terry A."/>
            <person name="Pangilinan J."/>
            <person name="Kapitonov V."/>
            <person name="Jurka J."/>
            <person name="Salamov A."/>
            <person name="Shapiro H."/>
            <person name="Schmutz J."/>
            <person name="Grimwood J."/>
            <person name="Lindquist E."/>
            <person name="Lucas S."/>
            <person name="Grigoriev I.V."/>
            <person name="Schmitt R."/>
            <person name="Kirk D."/>
            <person name="Rokhsar D.S."/>
        </authorList>
    </citation>
    <scope>NUCLEOTIDE SEQUENCE [LARGE SCALE GENOMIC DNA]</scope>
    <source>
        <strain evidence="3">f. Nagariensis / Eve</strain>
    </source>
</reference>
<dbReference type="SUPFAM" id="SSF51905">
    <property type="entry name" value="FAD/NAD(P)-binding domain"/>
    <property type="match status" value="1"/>
</dbReference>
<gene>
    <name evidence="2" type="ORF">VOLCADRAFT_121465</name>
</gene>
<name>D8UAY1_VOLCA</name>
<dbReference type="InterPro" id="IPR036188">
    <property type="entry name" value="FAD/NAD-bd_sf"/>
</dbReference>
<protein>
    <recommendedName>
        <fullName evidence="4">Amine oxidase domain-containing protein</fullName>
    </recommendedName>
</protein>
<dbReference type="PANTHER" id="PTHR16128:SF8">
    <property type="entry name" value="EXPRESSED PROTEIN"/>
    <property type="match status" value="1"/>
</dbReference>
<dbReference type="RefSeq" id="XP_002955813.1">
    <property type="nucleotide sequence ID" value="XM_002955767.1"/>
</dbReference>
<feature type="compositionally biased region" description="Gly residues" evidence="1">
    <location>
        <begin position="227"/>
        <end position="238"/>
    </location>
</feature>
<dbReference type="EMBL" id="GL378376">
    <property type="protein sequence ID" value="EFJ43014.1"/>
    <property type="molecule type" value="Genomic_DNA"/>
</dbReference>
<feature type="region of interest" description="Disordered" evidence="1">
    <location>
        <begin position="220"/>
        <end position="241"/>
    </location>
</feature>
<dbReference type="Gene3D" id="3.90.660.10">
    <property type="match status" value="2"/>
</dbReference>
<dbReference type="OrthoDB" id="2161133at2759"/>
<dbReference type="GeneID" id="9614804"/>
<dbReference type="PANTHER" id="PTHR16128">
    <property type="entry name" value="FAD/NAD(P)-BINDING OXIDOREDUCTASE FAMILY PROTEIN"/>
    <property type="match status" value="1"/>
</dbReference>
<evidence type="ECO:0000313" key="3">
    <source>
        <dbReference type="Proteomes" id="UP000001058"/>
    </source>
</evidence>
<accession>D8UAY1</accession>
<evidence type="ECO:0000313" key="2">
    <source>
        <dbReference type="EMBL" id="EFJ43014.1"/>
    </source>
</evidence>
<dbReference type="Pfam" id="PF13450">
    <property type="entry name" value="NAD_binding_8"/>
    <property type="match status" value="1"/>
</dbReference>
<dbReference type="KEGG" id="vcn:VOLCADRAFT_121465"/>
<keyword evidence="3" id="KW-1185">Reference proteome</keyword>
<dbReference type="InParanoid" id="D8UAY1"/>
<evidence type="ECO:0000256" key="1">
    <source>
        <dbReference type="SAM" id="MobiDB-lite"/>
    </source>
</evidence>
<dbReference type="FunCoup" id="D8UAY1">
    <property type="interactions" value="248"/>
</dbReference>
<dbReference type="AlphaFoldDB" id="D8UAY1"/>
<proteinExistence type="predicted"/>